<gene>
    <name evidence="3" type="ORF">LCGC14_0087850</name>
</gene>
<feature type="domain" description="Alpha/beta hydrolase fold-3" evidence="2">
    <location>
        <begin position="80"/>
        <end position="281"/>
    </location>
</feature>
<dbReference type="PANTHER" id="PTHR48081:SF30">
    <property type="entry name" value="ACETYL-HYDROLASE LIPR-RELATED"/>
    <property type="match status" value="1"/>
</dbReference>
<dbReference type="Gene3D" id="3.40.50.1820">
    <property type="entry name" value="alpha/beta hydrolase"/>
    <property type="match status" value="1"/>
</dbReference>
<dbReference type="SUPFAM" id="SSF53474">
    <property type="entry name" value="alpha/beta-Hydrolases"/>
    <property type="match status" value="1"/>
</dbReference>
<dbReference type="AlphaFoldDB" id="A0A0F9XYB0"/>
<dbReference type="PANTHER" id="PTHR48081">
    <property type="entry name" value="AB HYDROLASE SUPERFAMILY PROTEIN C4A8.06C"/>
    <property type="match status" value="1"/>
</dbReference>
<dbReference type="InterPro" id="IPR013094">
    <property type="entry name" value="AB_hydrolase_3"/>
</dbReference>
<protein>
    <recommendedName>
        <fullName evidence="2">Alpha/beta hydrolase fold-3 domain-containing protein</fullName>
    </recommendedName>
</protein>
<evidence type="ECO:0000259" key="2">
    <source>
        <dbReference type="Pfam" id="PF07859"/>
    </source>
</evidence>
<dbReference type="EMBL" id="LAZR01000023">
    <property type="protein sequence ID" value="KKO04427.1"/>
    <property type="molecule type" value="Genomic_DNA"/>
</dbReference>
<dbReference type="InterPro" id="IPR050300">
    <property type="entry name" value="GDXG_lipolytic_enzyme"/>
</dbReference>
<proteinExistence type="predicted"/>
<sequence length="310" mass="33399">MLPADAKRALDGWLAAAAPVVEKLLGQSSESWPNTRDAYMQKLDELFLPAPEGVSFDETELKGVPTMVITPKTVVDDRVLLYVHGGGYVHGGTLAYRGLTGRLATMLQAKVYAPGYRQAPEHPFPTPINDIFAAYQGLLELGQEPSKLGLCGDSAGGAMVLTIMRKARDNNLPLPAAAVAFSPWANLTHSGASARERDGLDPICSTAFLNKLASTFLAGALPTDPDASPVFADVRKLAPTLIQIGENEVMLSDAIRLASHLAENRVRTTLEVWPGMFHVWHLFAGLLPQADEALENAVKFLDNAFTNDPE</sequence>
<reference evidence="3" key="1">
    <citation type="journal article" date="2015" name="Nature">
        <title>Complex archaea that bridge the gap between prokaryotes and eukaryotes.</title>
        <authorList>
            <person name="Spang A."/>
            <person name="Saw J.H."/>
            <person name="Jorgensen S.L."/>
            <person name="Zaremba-Niedzwiedzka K."/>
            <person name="Martijn J."/>
            <person name="Lind A.E."/>
            <person name="van Eijk R."/>
            <person name="Schleper C."/>
            <person name="Guy L."/>
            <person name="Ettema T.J."/>
        </authorList>
    </citation>
    <scope>NUCLEOTIDE SEQUENCE</scope>
</reference>
<keyword evidence="1" id="KW-0378">Hydrolase</keyword>
<dbReference type="InterPro" id="IPR029058">
    <property type="entry name" value="AB_hydrolase_fold"/>
</dbReference>
<evidence type="ECO:0000256" key="1">
    <source>
        <dbReference type="ARBA" id="ARBA00022801"/>
    </source>
</evidence>
<comment type="caution">
    <text evidence="3">The sequence shown here is derived from an EMBL/GenBank/DDBJ whole genome shotgun (WGS) entry which is preliminary data.</text>
</comment>
<dbReference type="Pfam" id="PF07859">
    <property type="entry name" value="Abhydrolase_3"/>
    <property type="match status" value="1"/>
</dbReference>
<dbReference type="GO" id="GO:0004806">
    <property type="term" value="F:triacylglycerol lipase activity"/>
    <property type="evidence" value="ECO:0007669"/>
    <property type="project" value="TreeGrafter"/>
</dbReference>
<name>A0A0F9XYB0_9ZZZZ</name>
<evidence type="ECO:0000313" key="3">
    <source>
        <dbReference type="EMBL" id="KKO04427.1"/>
    </source>
</evidence>
<accession>A0A0F9XYB0</accession>
<organism evidence="3">
    <name type="scientific">marine sediment metagenome</name>
    <dbReference type="NCBI Taxonomy" id="412755"/>
    <lineage>
        <taxon>unclassified sequences</taxon>
        <taxon>metagenomes</taxon>
        <taxon>ecological metagenomes</taxon>
    </lineage>
</organism>